<evidence type="ECO:0000313" key="6">
    <source>
        <dbReference type="EMBL" id="GIG93049.1"/>
    </source>
</evidence>
<dbReference type="Proteomes" id="UP000646749">
    <property type="component" value="Unassembled WGS sequence"/>
</dbReference>
<dbReference type="Gene3D" id="2.130.10.130">
    <property type="entry name" value="Integrin alpha, N-terminal"/>
    <property type="match status" value="1"/>
</dbReference>
<dbReference type="InterPro" id="IPR028994">
    <property type="entry name" value="Integrin_alpha_N"/>
</dbReference>
<organism evidence="6 7">
    <name type="scientific">Plantactinospora endophytica</name>
    <dbReference type="NCBI Taxonomy" id="673535"/>
    <lineage>
        <taxon>Bacteria</taxon>
        <taxon>Bacillati</taxon>
        <taxon>Actinomycetota</taxon>
        <taxon>Actinomycetes</taxon>
        <taxon>Micromonosporales</taxon>
        <taxon>Micromonosporaceae</taxon>
        <taxon>Plantactinospora</taxon>
    </lineage>
</organism>
<protein>
    <recommendedName>
        <fullName evidence="5">LamG-like jellyroll fold domain-containing protein</fullName>
    </recommendedName>
</protein>
<evidence type="ECO:0000256" key="3">
    <source>
        <dbReference type="SAM" id="MobiDB-lite"/>
    </source>
</evidence>
<gene>
    <name evidence="6" type="ORF">Pen02_79850</name>
</gene>
<dbReference type="Pfam" id="PF13385">
    <property type="entry name" value="Laminin_G_3"/>
    <property type="match status" value="2"/>
</dbReference>
<dbReference type="Pfam" id="PF13517">
    <property type="entry name" value="FG-GAP_3"/>
    <property type="match status" value="2"/>
</dbReference>
<dbReference type="Gene3D" id="2.60.120.200">
    <property type="match status" value="2"/>
</dbReference>
<evidence type="ECO:0000313" key="7">
    <source>
        <dbReference type="Proteomes" id="UP000646749"/>
    </source>
</evidence>
<dbReference type="SUPFAM" id="SSF69318">
    <property type="entry name" value="Integrin alpha N-terminal domain"/>
    <property type="match status" value="1"/>
</dbReference>
<keyword evidence="1 4" id="KW-0732">Signal</keyword>
<reference evidence="6 7" key="1">
    <citation type="submission" date="2021-01" db="EMBL/GenBank/DDBJ databases">
        <title>Whole genome shotgun sequence of Plantactinospora endophytica NBRC 110450.</title>
        <authorList>
            <person name="Komaki H."/>
            <person name="Tamura T."/>
        </authorList>
    </citation>
    <scope>NUCLEOTIDE SEQUENCE [LARGE SCALE GENOMIC DNA]</scope>
    <source>
        <strain evidence="6 7">NBRC 110450</strain>
    </source>
</reference>
<evidence type="ECO:0000259" key="5">
    <source>
        <dbReference type="SMART" id="SM00560"/>
    </source>
</evidence>
<dbReference type="SMART" id="SM00560">
    <property type="entry name" value="LamGL"/>
    <property type="match status" value="2"/>
</dbReference>
<evidence type="ECO:0000256" key="1">
    <source>
        <dbReference type="ARBA" id="ARBA00022729"/>
    </source>
</evidence>
<feature type="region of interest" description="Disordered" evidence="3">
    <location>
        <begin position="234"/>
        <end position="255"/>
    </location>
</feature>
<accession>A0ABQ4EEG3</accession>
<dbReference type="SUPFAM" id="SSF49899">
    <property type="entry name" value="Concanavalin A-like lectins/glucanases"/>
    <property type="match status" value="2"/>
</dbReference>
<dbReference type="InterPro" id="IPR013517">
    <property type="entry name" value="FG-GAP"/>
</dbReference>
<dbReference type="InterPro" id="IPR042837">
    <property type="entry name" value="PTX3"/>
</dbReference>
<sequence>MAAGVALTLAIGAAPALAERPVAAQVGCVAEVASEAQAVAAAGACDGPVVVGSSWSEFARVVAQPDGGLTFESGVVPLWARRADGSWADVDLRLSAGGDGRLRPAVSVADVTFSNGGTGPLVSLTREGRTFTVGWAAGLPVPSVSGDTATYAEVLPGVDLTVQATRTGFSHLLVVKTVQAAANPAVRQIHFDLGGSARAVGLPSGALRAQQDAQVVASAEPAVMWNSADQTPAAGRAAGVAGESTADGPAAGAETAPVRTAVTAEGDLVLTPDVEMLTGAPEEFPVFIDPAWSVRQSRWAYATDDNCSNADYTVARMGYSPEGPCIGSVFRSFFQFPTTSSGVSLAGKHIADAYVQMKLTHSYSCGDTWAYMYQTPVIDHAMKATWSKMSLGTLLDGTAGHANEEGGCGALQPDMIMNFDSSVVTTKVQAVADHWATSWTVGFSARDSEGANEGTLDRWKKFVPADAKLVVEYDSKPGKPTGLQVAGVACPPSSGVGIGTLTPTFSAVYPDADNTQSLTGTYEWVEVPAGGIGLVTDTFPVRLPRPPTASAAANERATTVSVTGLAEGKTYAFRVTSVDPYAQWSGWSVWCQFTVDNHGPPAPVINPPAQAGGPGSPVTFQVSVSDADVTKFRYSWTGDPAATARVRVHPGTGTGGLTETWSEPAVGWQVDGSTVFSPGDLSGDGKPDVVFRRATDRSLQLVTGNGAGGFTAAPQTLDSGNWSTAQYLFSPGDFSGDGRPDLLYRNAGDLHLYMRRGTATGGLESTAVQVGVGWSAANWIFSPGDFTGDGKPDVLYRSSANSALYMVRGNGTGGWATGRSEPIGNSWGALELLAGQGDFSGDGKPDLLYRHRSDNSLRMTRGNGTGGWATGMSELIAPGWGDVSGLVTPGDFTGDGKRDVLAVLPTANFGEVTASGTPVKTAQITVMVPGYGQNTLWVRATDSTGNLGHLASRTLQLVGPRSPTASWGLETNPGRTRTQALEDLRPDPDDDDGPTNLTASNVAWRADGRLVGGETVSFNGTSSYLTAAPQALDTSESFSVAGWVNLADKSADRTVLAKDANGNESLRLLYQQSTDRWLARVPSAATGTVTWSEVRSTTVPATGVWTHLAVAYDSAEDTLSLYVNGMVEDRVDGVATFNDTGHSTWVGRSKTTWWKGEIADVQVFDRTLVAHDFTGQLAKDPTSGGVSHPGVLTPTRVADWTFDDAFPCYEPVVEPDVCQALDRGPFQRRLALSEGVNVGQGTRGPGLVLNDTWDLDPFDPRSGELSTEYGWSQTNSGTPQVPVWQDGAVLRTDDSYTVSVWAYRDGDVGERTLLSQPGTSTSAFSIRHTPDGDGEWQFIVSDEDSSASLHASVESQMPAGEDAWVHLVGVFDAARGQMRLYVQGQPAGMTLLPWTPMASTGPLQVGRSLSNPTQPEYWLGGVEDLRVYQGAMTDAQVESLHHEQAVDLPAM</sequence>
<feature type="chain" id="PRO_5046304099" description="LamG-like jellyroll fold domain-containing protein" evidence="4">
    <location>
        <begin position="19"/>
        <end position="1451"/>
    </location>
</feature>
<evidence type="ECO:0000256" key="2">
    <source>
        <dbReference type="ARBA" id="ARBA00023157"/>
    </source>
</evidence>
<keyword evidence="7" id="KW-1185">Reference proteome</keyword>
<dbReference type="EMBL" id="BONW01000050">
    <property type="protein sequence ID" value="GIG93049.1"/>
    <property type="molecule type" value="Genomic_DNA"/>
</dbReference>
<evidence type="ECO:0000256" key="4">
    <source>
        <dbReference type="SAM" id="SignalP"/>
    </source>
</evidence>
<feature type="domain" description="LamG-like jellyroll fold" evidence="5">
    <location>
        <begin position="1294"/>
        <end position="1435"/>
    </location>
</feature>
<comment type="caution">
    <text evidence="6">The sequence shown here is derived from an EMBL/GenBank/DDBJ whole genome shotgun (WGS) entry which is preliminary data.</text>
</comment>
<dbReference type="PANTHER" id="PTHR46943">
    <property type="entry name" value="PENTRAXIN-RELATED PROTEIN PTX3"/>
    <property type="match status" value="1"/>
</dbReference>
<feature type="domain" description="LamG-like jellyroll fold" evidence="5">
    <location>
        <begin position="1036"/>
        <end position="1171"/>
    </location>
</feature>
<dbReference type="PANTHER" id="PTHR46943:SF1">
    <property type="entry name" value="PENTRAXIN-RELATED PROTEIN PTX3"/>
    <property type="match status" value="1"/>
</dbReference>
<keyword evidence="2" id="KW-1015">Disulfide bond</keyword>
<dbReference type="InterPro" id="IPR006558">
    <property type="entry name" value="LamG-like"/>
</dbReference>
<name>A0ABQ4EEG3_9ACTN</name>
<feature type="signal peptide" evidence="4">
    <location>
        <begin position="1"/>
        <end position="18"/>
    </location>
</feature>
<proteinExistence type="predicted"/>
<dbReference type="InterPro" id="IPR013320">
    <property type="entry name" value="ConA-like_dom_sf"/>
</dbReference>
<dbReference type="Gene3D" id="2.40.128.340">
    <property type="match status" value="1"/>
</dbReference>